<organism evidence="2 3">
    <name type="scientific">Cymbomonas tetramitiformis</name>
    <dbReference type="NCBI Taxonomy" id="36881"/>
    <lineage>
        <taxon>Eukaryota</taxon>
        <taxon>Viridiplantae</taxon>
        <taxon>Chlorophyta</taxon>
        <taxon>Pyramimonadophyceae</taxon>
        <taxon>Pyramimonadales</taxon>
        <taxon>Pyramimonadaceae</taxon>
        <taxon>Cymbomonas</taxon>
    </lineage>
</organism>
<gene>
    <name evidence="2" type="ORF">CYMTET_37499</name>
</gene>
<reference evidence="2 3" key="1">
    <citation type="journal article" date="2015" name="Genome Biol. Evol.">
        <title>Comparative Genomics of a Bacterivorous Green Alga Reveals Evolutionary Causalities and Consequences of Phago-Mixotrophic Mode of Nutrition.</title>
        <authorList>
            <person name="Burns J.A."/>
            <person name="Paasch A."/>
            <person name="Narechania A."/>
            <person name="Kim E."/>
        </authorList>
    </citation>
    <scope>NUCLEOTIDE SEQUENCE [LARGE SCALE GENOMIC DNA]</scope>
    <source>
        <strain evidence="2 3">PLY_AMNH</strain>
    </source>
</reference>
<dbReference type="Proteomes" id="UP001190700">
    <property type="component" value="Unassembled WGS sequence"/>
</dbReference>
<feature type="region of interest" description="Disordered" evidence="1">
    <location>
        <begin position="1"/>
        <end position="23"/>
    </location>
</feature>
<dbReference type="EMBL" id="LGRX02024933">
    <property type="protein sequence ID" value="KAK3253245.1"/>
    <property type="molecule type" value="Genomic_DNA"/>
</dbReference>
<keyword evidence="3" id="KW-1185">Reference proteome</keyword>
<dbReference type="AlphaFoldDB" id="A0AAE0CG02"/>
<evidence type="ECO:0000256" key="1">
    <source>
        <dbReference type="SAM" id="MobiDB-lite"/>
    </source>
</evidence>
<comment type="caution">
    <text evidence="2">The sequence shown here is derived from an EMBL/GenBank/DDBJ whole genome shotgun (WGS) entry which is preliminary data.</text>
</comment>
<proteinExistence type="predicted"/>
<name>A0AAE0CG02_9CHLO</name>
<dbReference type="InterPro" id="IPR012340">
    <property type="entry name" value="NA-bd_OB-fold"/>
</dbReference>
<dbReference type="Gene3D" id="2.40.50.140">
    <property type="entry name" value="Nucleic acid-binding proteins"/>
    <property type="match status" value="1"/>
</dbReference>
<evidence type="ECO:0000313" key="2">
    <source>
        <dbReference type="EMBL" id="KAK3253245.1"/>
    </source>
</evidence>
<evidence type="ECO:0000313" key="3">
    <source>
        <dbReference type="Proteomes" id="UP001190700"/>
    </source>
</evidence>
<evidence type="ECO:0008006" key="4">
    <source>
        <dbReference type="Google" id="ProtNLM"/>
    </source>
</evidence>
<sequence length="290" mass="32215">MSQRGDGAPRITTIMPKEEVGSEAAKQLSTACARDREPIPKEAITAEEEVRRAFEGKVKSFSLTRNYGFIECNETFEKYGRDVFLTMREAHAAGKLTVGTRCQFRVAKSGPNGEPHAVCILALHPKDSPDQEGVLEWRFYHDPRESLFVPSSLLQTLTKREAATLITHAGYEATPWIPVSPGVKPAIGERRYLVELWDAVNNHAGISGQESSRWRQTVNDWPRPALGSGAKGNEMEHPMTNQSAVAGALQYPYTVHSQLPRWRVAAGEVTQLAADTVSGKWLTFCREKQP</sequence>
<accession>A0AAE0CG02</accession>
<protein>
    <recommendedName>
        <fullName evidence="4">CSD domain-containing protein</fullName>
    </recommendedName>
</protein>
<dbReference type="SUPFAM" id="SSF50249">
    <property type="entry name" value="Nucleic acid-binding proteins"/>
    <property type="match status" value="1"/>
</dbReference>